<organism evidence="4 5">
    <name type="scientific">Fusibacter tunisiensis</name>
    <dbReference type="NCBI Taxonomy" id="1008308"/>
    <lineage>
        <taxon>Bacteria</taxon>
        <taxon>Bacillati</taxon>
        <taxon>Bacillota</taxon>
        <taxon>Clostridia</taxon>
        <taxon>Eubacteriales</taxon>
        <taxon>Eubacteriales Family XII. Incertae Sedis</taxon>
        <taxon>Fusibacter</taxon>
    </lineage>
</organism>
<keyword evidence="2" id="KW-0479">Metal-binding</keyword>
<evidence type="ECO:0000259" key="3">
    <source>
        <dbReference type="Pfam" id="PF12850"/>
    </source>
</evidence>
<dbReference type="EC" id="3.1.4.-" evidence="2"/>
<sequence length="155" mass="17718">MRIVVISDTHGKSERLMAYLEHYKDTIDEIWHLGDYHRDTEDFPDVPLFSVRGNGDLGVRLTDALILERCGHRVLLTHGHLYGVKNTLTRLYYKALEAEVDIVCFGHTHKPIHLESSGIHLFNPGSPTHPFPHTHASIGIIEFSDNEMVLKHVYL</sequence>
<dbReference type="InterPro" id="IPR000979">
    <property type="entry name" value="Phosphodiesterase_MJ0936/Vps29"/>
</dbReference>
<evidence type="ECO:0000256" key="2">
    <source>
        <dbReference type="RuleBase" id="RU362039"/>
    </source>
</evidence>
<proteinExistence type="inferred from homology"/>
<dbReference type="NCBIfam" id="TIGR00040">
    <property type="entry name" value="yfcE"/>
    <property type="match status" value="1"/>
</dbReference>
<gene>
    <name evidence="4" type="ORF">JOC49_001864</name>
</gene>
<dbReference type="Pfam" id="PF12850">
    <property type="entry name" value="Metallophos_2"/>
    <property type="match status" value="1"/>
</dbReference>
<reference evidence="4 5" key="1">
    <citation type="submission" date="2021-01" db="EMBL/GenBank/DDBJ databases">
        <title>Genomic Encyclopedia of Type Strains, Phase IV (KMG-IV): sequencing the most valuable type-strain genomes for metagenomic binning, comparative biology and taxonomic classification.</title>
        <authorList>
            <person name="Goeker M."/>
        </authorList>
    </citation>
    <scope>NUCLEOTIDE SEQUENCE [LARGE SCALE GENOMIC DNA]</scope>
    <source>
        <strain evidence="4 5">DSM 24436</strain>
    </source>
</reference>
<dbReference type="SUPFAM" id="SSF56300">
    <property type="entry name" value="Metallo-dependent phosphatases"/>
    <property type="match status" value="1"/>
</dbReference>
<dbReference type="Gene3D" id="3.60.21.10">
    <property type="match status" value="1"/>
</dbReference>
<dbReference type="EMBL" id="JAFBDT010000016">
    <property type="protein sequence ID" value="MBM7562320.1"/>
    <property type="molecule type" value="Genomic_DNA"/>
</dbReference>
<dbReference type="RefSeq" id="WP_204664623.1">
    <property type="nucleotide sequence ID" value="NZ_JAFBDT010000016.1"/>
</dbReference>
<accession>A0ABS2MSD9</accession>
<dbReference type="PANTHER" id="PTHR11124">
    <property type="entry name" value="VACUOLAR SORTING PROTEIN VPS29"/>
    <property type="match status" value="1"/>
</dbReference>
<dbReference type="Proteomes" id="UP000767854">
    <property type="component" value="Unassembled WGS sequence"/>
</dbReference>
<dbReference type="InterPro" id="IPR029052">
    <property type="entry name" value="Metallo-depent_PP-like"/>
</dbReference>
<name>A0ABS2MSD9_9FIRM</name>
<comment type="cofactor">
    <cofactor evidence="2">
        <name>a divalent metal cation</name>
        <dbReference type="ChEBI" id="CHEBI:60240"/>
    </cofactor>
</comment>
<evidence type="ECO:0000256" key="1">
    <source>
        <dbReference type="ARBA" id="ARBA00008950"/>
    </source>
</evidence>
<comment type="caution">
    <text evidence="4">The sequence shown here is derived from an EMBL/GenBank/DDBJ whole genome shotgun (WGS) entry which is preliminary data.</text>
</comment>
<keyword evidence="5" id="KW-1185">Reference proteome</keyword>
<evidence type="ECO:0000313" key="5">
    <source>
        <dbReference type="Proteomes" id="UP000767854"/>
    </source>
</evidence>
<protein>
    <recommendedName>
        <fullName evidence="2">Phosphoesterase</fullName>
        <ecNumber evidence="2">3.1.4.-</ecNumber>
    </recommendedName>
</protein>
<comment type="similarity">
    <text evidence="1 2">Belongs to the metallophosphoesterase superfamily. YfcE family.</text>
</comment>
<feature type="domain" description="Calcineurin-like phosphoesterase" evidence="3">
    <location>
        <begin position="1"/>
        <end position="145"/>
    </location>
</feature>
<dbReference type="InterPro" id="IPR024654">
    <property type="entry name" value="Calcineurin-like_PHP_lpxH"/>
</dbReference>
<evidence type="ECO:0000313" key="4">
    <source>
        <dbReference type="EMBL" id="MBM7562320.1"/>
    </source>
</evidence>